<dbReference type="KEGG" id="mez:Mtc_0297"/>
<name>H8I965_METCZ</name>
<dbReference type="SUPFAM" id="SSF53163">
    <property type="entry name" value="HybD-like"/>
    <property type="match status" value="1"/>
</dbReference>
<dbReference type="InterPro" id="IPR023430">
    <property type="entry name" value="Pept_HybD-like_dom_sf"/>
</dbReference>
<keyword evidence="3" id="KW-0064">Aspartyl protease</keyword>
<evidence type="ECO:0000256" key="3">
    <source>
        <dbReference type="ARBA" id="ARBA00022750"/>
    </source>
</evidence>
<protein>
    <submittedName>
        <fullName evidence="5">Hydrogenase maturation protease</fullName>
        <ecNumber evidence="5">3.4.-.-</ecNumber>
    </submittedName>
</protein>
<organism evidence="5 6">
    <name type="scientific">Methanocella conradii (strain DSM 24694 / JCM 17849 / CGMCC 1.5162 / HZ254)</name>
    <dbReference type="NCBI Taxonomy" id="1041930"/>
    <lineage>
        <taxon>Archaea</taxon>
        <taxon>Methanobacteriati</taxon>
        <taxon>Methanobacteriota</taxon>
        <taxon>Stenosarchaea group</taxon>
        <taxon>Methanomicrobia</taxon>
        <taxon>Methanocellales</taxon>
        <taxon>Methanocellaceae</taxon>
        <taxon>Methanocella</taxon>
    </lineage>
</organism>
<evidence type="ECO:0000256" key="4">
    <source>
        <dbReference type="ARBA" id="ARBA00022801"/>
    </source>
</evidence>
<dbReference type="PANTHER" id="PTHR30302:SF1">
    <property type="entry name" value="HYDROGENASE 2 MATURATION PROTEASE"/>
    <property type="match status" value="1"/>
</dbReference>
<dbReference type="NCBIfam" id="TIGR00072">
    <property type="entry name" value="hydrog_prot"/>
    <property type="match status" value="1"/>
</dbReference>
<evidence type="ECO:0000313" key="6">
    <source>
        <dbReference type="Proteomes" id="UP000005233"/>
    </source>
</evidence>
<dbReference type="Proteomes" id="UP000005233">
    <property type="component" value="Chromosome"/>
</dbReference>
<dbReference type="PRINTS" id="PR00446">
    <property type="entry name" value="HYDRGNUPTAKE"/>
</dbReference>
<keyword evidence="4 5" id="KW-0378">Hydrolase</keyword>
<gene>
    <name evidence="5" type="ordered locus">Mtc_0297</name>
</gene>
<dbReference type="GO" id="GO:0004190">
    <property type="term" value="F:aspartic-type endopeptidase activity"/>
    <property type="evidence" value="ECO:0007669"/>
    <property type="project" value="UniProtKB-KW"/>
</dbReference>
<dbReference type="eggNOG" id="arCOG04429">
    <property type="taxonomic scope" value="Archaea"/>
</dbReference>
<comment type="similarity">
    <text evidence="1">Belongs to the peptidase A31 family.</text>
</comment>
<dbReference type="EMBL" id="CP003243">
    <property type="protein sequence ID" value="AFC99068.1"/>
    <property type="molecule type" value="Genomic_DNA"/>
</dbReference>
<dbReference type="HOGENOM" id="CLU_099037_4_1_2"/>
<evidence type="ECO:0000256" key="1">
    <source>
        <dbReference type="ARBA" id="ARBA00006814"/>
    </source>
</evidence>
<accession>H8I965</accession>
<keyword evidence="6" id="KW-1185">Reference proteome</keyword>
<evidence type="ECO:0000313" key="5">
    <source>
        <dbReference type="EMBL" id="AFC99068.1"/>
    </source>
</evidence>
<dbReference type="GO" id="GO:0016485">
    <property type="term" value="P:protein processing"/>
    <property type="evidence" value="ECO:0007669"/>
    <property type="project" value="TreeGrafter"/>
</dbReference>
<dbReference type="InterPro" id="IPR004420">
    <property type="entry name" value="Pept_A31_hyd_mat_HycI"/>
</dbReference>
<dbReference type="PANTHER" id="PTHR30302">
    <property type="entry name" value="HYDROGENASE 1 MATURATION PROTEASE"/>
    <property type="match status" value="1"/>
</dbReference>
<dbReference type="InterPro" id="IPR000671">
    <property type="entry name" value="Peptidase_A31"/>
</dbReference>
<dbReference type="CDD" id="cd06067">
    <property type="entry name" value="H2MP_MemB-H2evol"/>
    <property type="match status" value="1"/>
</dbReference>
<dbReference type="GO" id="GO:0008047">
    <property type="term" value="F:enzyme activator activity"/>
    <property type="evidence" value="ECO:0007669"/>
    <property type="project" value="InterPro"/>
</dbReference>
<dbReference type="RefSeq" id="WP_014404907.1">
    <property type="nucleotide sequence ID" value="NC_017034.1"/>
</dbReference>
<dbReference type="EC" id="3.4.-.-" evidence="5"/>
<dbReference type="GeneID" id="11970177"/>
<proteinExistence type="inferred from homology"/>
<dbReference type="OrthoDB" id="44145at2157"/>
<dbReference type="Pfam" id="PF01750">
    <property type="entry name" value="HycI"/>
    <property type="match status" value="1"/>
</dbReference>
<reference evidence="5 6" key="1">
    <citation type="journal article" date="2012" name="J. Bacteriol.">
        <title>Complete genome sequence of a thermophilic methanogen, Methanocella conradii HZ254, isolated from Chinese rice field soil.</title>
        <authorList>
            <person name="Lu Z."/>
            <person name="Lu Y."/>
        </authorList>
    </citation>
    <scope>NUCLEOTIDE SEQUENCE [LARGE SCALE GENOMIC DNA]</scope>
    <source>
        <strain evidence="6">DSM 24694 / JCM 17849 / CGMCC 1.5162 / HZ254</strain>
    </source>
</reference>
<evidence type="ECO:0000256" key="2">
    <source>
        <dbReference type="ARBA" id="ARBA00022670"/>
    </source>
</evidence>
<dbReference type="AlphaFoldDB" id="H8I965"/>
<sequence length="161" mass="17205">MDLEALKKALASRLHGVRPESVVLVGVGNRLRGDDAIGPAIIDMLKGHVPHALDVGEAPENYTSMIKRLKPSVIIFLDALDFGGMPGSVTLVESEEIQRYGASTHGLSLEVAMDYLRLETGAVVFLIGVQPERVGEGEGLSPSLVKPINDLARALIEAIQN</sequence>
<keyword evidence="2 5" id="KW-0645">Protease</keyword>
<dbReference type="STRING" id="1041930.Mtc_0297"/>
<dbReference type="Gene3D" id="3.40.50.1450">
    <property type="entry name" value="HybD-like"/>
    <property type="match status" value="1"/>
</dbReference>